<protein>
    <submittedName>
        <fullName evidence="2">16548_t:CDS:1</fullName>
    </submittedName>
</protein>
<feature type="domain" description="MULE transposase" evidence="1">
    <location>
        <begin position="127"/>
        <end position="180"/>
    </location>
</feature>
<dbReference type="Proteomes" id="UP000789759">
    <property type="component" value="Unassembled WGS sequence"/>
</dbReference>
<gene>
    <name evidence="2" type="ORF">CPELLU_LOCUS7619</name>
</gene>
<organism evidence="2 3">
    <name type="scientific">Cetraspora pellucida</name>
    <dbReference type="NCBI Taxonomy" id="1433469"/>
    <lineage>
        <taxon>Eukaryota</taxon>
        <taxon>Fungi</taxon>
        <taxon>Fungi incertae sedis</taxon>
        <taxon>Mucoromycota</taxon>
        <taxon>Glomeromycotina</taxon>
        <taxon>Glomeromycetes</taxon>
        <taxon>Diversisporales</taxon>
        <taxon>Gigasporaceae</taxon>
        <taxon>Cetraspora</taxon>
    </lineage>
</organism>
<keyword evidence="3" id="KW-1185">Reference proteome</keyword>
<sequence>MLQDKPRFGTLMKDKHVENETTKNKYVKIIYMKTKHVEGEAFKPLEDKFKEDKHVEVELVKDKSVKSGDIKVELVDIEGEVSEAVEGSITLESNSEINIPVFGLKLEGLDLNINQPIELSSRYSDIILHDNTLRTNKYNFSLSLFILINNDGKLWLAAQAFLSDETQKSYEWVLQQTLDATAKSFISRIFTAGMQSTLHVESINTIIHKAVDSSSSMSDVVEALELHIQRKKLNKSFIEWKHKSIKINKQICESVLYKCEKLDIDHALEGQLDSDENELINKITENIEDFYDYRQTCLKELLKSVSKEAIKEVWKVIPYMASNLYQHIVMLNDDGYMMMLEDILIQYMMSHLLAHYLCNIKVSSNRKQQASYDTADSDGETRHRCRLCIN</sequence>
<comment type="caution">
    <text evidence="2">The sequence shown here is derived from an EMBL/GenBank/DDBJ whole genome shotgun (WGS) entry which is preliminary data.</text>
</comment>
<dbReference type="AlphaFoldDB" id="A0A9N9GK95"/>
<dbReference type="GO" id="GO:0006355">
    <property type="term" value="P:regulation of DNA-templated transcription"/>
    <property type="evidence" value="ECO:0007669"/>
    <property type="project" value="InterPro"/>
</dbReference>
<dbReference type="InterPro" id="IPR018289">
    <property type="entry name" value="MULE_transposase_dom"/>
</dbReference>
<reference evidence="2" key="1">
    <citation type="submission" date="2021-06" db="EMBL/GenBank/DDBJ databases">
        <authorList>
            <person name="Kallberg Y."/>
            <person name="Tangrot J."/>
            <person name="Rosling A."/>
        </authorList>
    </citation>
    <scope>NUCLEOTIDE SEQUENCE</scope>
    <source>
        <strain evidence="2">FL966</strain>
    </source>
</reference>
<evidence type="ECO:0000313" key="3">
    <source>
        <dbReference type="Proteomes" id="UP000789759"/>
    </source>
</evidence>
<dbReference type="PANTHER" id="PTHR31669">
    <property type="entry name" value="PROTEIN FAR1-RELATED SEQUENCE 10-RELATED"/>
    <property type="match status" value="1"/>
</dbReference>
<dbReference type="EMBL" id="CAJVQA010005169">
    <property type="protein sequence ID" value="CAG8614631.1"/>
    <property type="molecule type" value="Genomic_DNA"/>
</dbReference>
<evidence type="ECO:0000313" key="2">
    <source>
        <dbReference type="EMBL" id="CAG8614631.1"/>
    </source>
</evidence>
<dbReference type="OrthoDB" id="2434950at2759"/>
<proteinExistence type="predicted"/>
<name>A0A9N9GK95_9GLOM</name>
<dbReference type="PANTHER" id="PTHR31669:SF251">
    <property type="entry name" value="PROTEIN FAR1-RELATED SEQUENCE"/>
    <property type="match status" value="1"/>
</dbReference>
<dbReference type="Pfam" id="PF10551">
    <property type="entry name" value="MULE"/>
    <property type="match status" value="1"/>
</dbReference>
<accession>A0A9N9GK95</accession>
<evidence type="ECO:0000259" key="1">
    <source>
        <dbReference type="Pfam" id="PF10551"/>
    </source>
</evidence>
<dbReference type="InterPro" id="IPR031052">
    <property type="entry name" value="FHY3/FAR1"/>
</dbReference>